<protein>
    <submittedName>
        <fullName evidence="1">Uncharacterized protein</fullName>
    </submittedName>
</protein>
<reference evidence="2" key="1">
    <citation type="submission" date="2017-11" db="EMBL/GenBank/DDBJ databases">
        <title>The draft genome sequence of Chromatocurvus sp. F02.</title>
        <authorList>
            <person name="Du Z.-J."/>
            <person name="Chang Y.-Q."/>
        </authorList>
    </citation>
    <scope>NUCLEOTIDE SEQUENCE [LARGE SCALE GENOMIC DNA]</scope>
    <source>
        <strain evidence="2">F02</strain>
    </source>
</reference>
<proteinExistence type="predicted"/>
<organism evidence="1 2">
    <name type="scientific">Kineobactrum sediminis</name>
    <dbReference type="NCBI Taxonomy" id="1905677"/>
    <lineage>
        <taxon>Bacteria</taxon>
        <taxon>Pseudomonadati</taxon>
        <taxon>Pseudomonadota</taxon>
        <taxon>Gammaproteobacteria</taxon>
        <taxon>Cellvibrionales</taxon>
        <taxon>Halieaceae</taxon>
        <taxon>Kineobactrum</taxon>
    </lineage>
</organism>
<keyword evidence="2" id="KW-1185">Reference proteome</keyword>
<evidence type="ECO:0000313" key="1">
    <source>
        <dbReference type="EMBL" id="PLW82240.1"/>
    </source>
</evidence>
<evidence type="ECO:0000313" key="2">
    <source>
        <dbReference type="Proteomes" id="UP000234845"/>
    </source>
</evidence>
<dbReference type="EMBL" id="PKLZ01000008">
    <property type="protein sequence ID" value="PLW82240.1"/>
    <property type="molecule type" value="Genomic_DNA"/>
</dbReference>
<sequence>MNCYRYAFAVEEIKAADLSPDARAVALGGLNESQLKTGRRHLLVAQYIEQALAEGRTLAYAIETAATLYCFRDTRWPERIWQRHVQRKRAVLVSTA</sequence>
<accession>A0A2N5Y1G5</accession>
<comment type="caution">
    <text evidence="1">The sequence shown here is derived from an EMBL/GenBank/DDBJ whole genome shotgun (WGS) entry which is preliminary data.</text>
</comment>
<gene>
    <name evidence="1" type="ORF">CWI75_10705</name>
</gene>
<dbReference type="Proteomes" id="UP000234845">
    <property type="component" value="Unassembled WGS sequence"/>
</dbReference>
<name>A0A2N5Y1G5_9GAMM</name>
<dbReference type="AlphaFoldDB" id="A0A2N5Y1G5"/>
<dbReference type="RefSeq" id="WP_101521492.1">
    <property type="nucleotide sequence ID" value="NZ_PKLZ01000008.1"/>
</dbReference>